<sequence length="587" mass="61651">MLKSYKYIGVNIFCYSKLSSTIQNDSGGVYRYIIYLINFYGGSNVKESKGQNIGYAQSYKEQLTVRSLIIGALGAFIITLSSMYVALRMGALPWPTIFVAILSMAVLKGLGKTNLNEINVAATAMSAGGLVAGGLAFTIPGIWMINKNAAVSVVSLLMVTLSGTILALIFTLLIRKYFIEKEQLPFPMGIAASQTLIAGDEGGNKAKTLFITLGITAIFTAIRDYFGKIPAAITSTSLAAKNIFFGVWVSPMAVGIGYIIGPLYMGTWFLGAILSYFVIIPVGVAQGIFKDVAAATAFKDSLGIGFIVGAGIGVLLKGILPKAKEIFGPMLRGKTGDNNINLKWAPIAFAVIAFMLTVFTEMKLVPSIITIFGVWITTSMAATITGQTGINPMEIFGILILLLVKAIVNVGPIEAFLVAGVIAVACGLAGDALQDYKAGYILKTDPKAQLIAQTVGGLVGAVVSVAVLFVMHRAYGSMGPGTELVAPQAYAVSTMVSGLPNFNAFIAGLIIGTILFMLGVPVMTVGIGIYLPMFISTAAFIGGLLKFIVQKVKPEADNNGLLISSGLLGGEGITGVVIALIKVFTLG</sequence>
<keyword evidence="8" id="KW-1185">Reference proteome</keyword>
<evidence type="ECO:0000256" key="6">
    <source>
        <dbReference type="SAM" id="Phobius"/>
    </source>
</evidence>
<evidence type="ECO:0000313" key="7">
    <source>
        <dbReference type="EMBL" id="MBI6875506.1"/>
    </source>
</evidence>
<feature type="transmembrane region" description="Helical" evidence="6">
    <location>
        <begin position="118"/>
        <end position="143"/>
    </location>
</feature>
<feature type="transmembrane region" description="Helical" evidence="6">
    <location>
        <begin position="341"/>
        <end position="359"/>
    </location>
</feature>
<feature type="transmembrane region" description="Helical" evidence="6">
    <location>
        <begin position="398"/>
        <end position="430"/>
    </location>
</feature>
<proteinExistence type="predicted"/>
<dbReference type="PANTHER" id="PTHR31645:SF0">
    <property type="entry name" value="OLIGOPEPTIDE TRANSPORTER YGL114W-RELATED"/>
    <property type="match status" value="1"/>
</dbReference>
<comment type="caution">
    <text evidence="7">The sequence shown here is derived from an EMBL/GenBank/DDBJ whole genome shotgun (WGS) entry which is preliminary data.</text>
</comment>
<keyword evidence="4 6" id="KW-1133">Transmembrane helix</keyword>
<dbReference type="InterPro" id="IPR045035">
    <property type="entry name" value="YSL-like"/>
</dbReference>
<evidence type="ECO:0000256" key="1">
    <source>
        <dbReference type="ARBA" id="ARBA00004141"/>
    </source>
</evidence>
<feature type="transmembrane region" description="Helical" evidence="6">
    <location>
        <begin position="561"/>
        <end position="584"/>
    </location>
</feature>
<dbReference type="Pfam" id="PF03169">
    <property type="entry name" value="OPT"/>
    <property type="match status" value="2"/>
</dbReference>
<feature type="transmembrane region" description="Helical" evidence="6">
    <location>
        <begin position="68"/>
        <end position="86"/>
    </location>
</feature>
<feature type="transmembrane region" description="Helical" evidence="6">
    <location>
        <begin position="149"/>
        <end position="174"/>
    </location>
</feature>
<dbReference type="PANTHER" id="PTHR31645">
    <property type="entry name" value="OLIGOPEPTIDE TRANSPORTER YGL114W-RELATED"/>
    <property type="match status" value="1"/>
</dbReference>
<evidence type="ECO:0000313" key="8">
    <source>
        <dbReference type="Proteomes" id="UP000622687"/>
    </source>
</evidence>
<feature type="transmembrane region" description="Helical" evidence="6">
    <location>
        <begin position="301"/>
        <end position="320"/>
    </location>
</feature>
<gene>
    <name evidence="7" type="ORF">I6U51_22795</name>
</gene>
<evidence type="ECO:0000256" key="3">
    <source>
        <dbReference type="ARBA" id="ARBA00022692"/>
    </source>
</evidence>
<evidence type="ECO:0000256" key="2">
    <source>
        <dbReference type="ARBA" id="ARBA00022448"/>
    </source>
</evidence>
<evidence type="ECO:0000256" key="5">
    <source>
        <dbReference type="ARBA" id="ARBA00023136"/>
    </source>
</evidence>
<protein>
    <submittedName>
        <fullName evidence="7">OPT/YSL family transporter</fullName>
    </submittedName>
</protein>
<accession>A0A934M963</accession>
<feature type="transmembrane region" description="Helical" evidence="6">
    <location>
        <begin position="208"/>
        <end position="226"/>
    </location>
</feature>
<feature type="transmembrane region" description="Helical" evidence="6">
    <location>
        <begin position="92"/>
        <end position="111"/>
    </location>
</feature>
<organism evidence="7 8">
    <name type="scientific">Clostridium aciditolerans</name>
    <dbReference type="NCBI Taxonomy" id="339861"/>
    <lineage>
        <taxon>Bacteria</taxon>
        <taxon>Bacillati</taxon>
        <taxon>Bacillota</taxon>
        <taxon>Clostridia</taxon>
        <taxon>Eubacteriales</taxon>
        <taxon>Clostridiaceae</taxon>
        <taxon>Clostridium</taxon>
    </lineage>
</organism>
<dbReference type="GO" id="GO:0035673">
    <property type="term" value="F:oligopeptide transmembrane transporter activity"/>
    <property type="evidence" value="ECO:0007669"/>
    <property type="project" value="InterPro"/>
</dbReference>
<keyword evidence="5 6" id="KW-0472">Membrane</keyword>
<reference evidence="7" key="1">
    <citation type="submission" date="2020-12" db="EMBL/GenBank/DDBJ databases">
        <title>Clostridium thailandense sp. nov., a novel acetogenic bacterium isolated from peat land soil in Thailand.</title>
        <authorList>
            <person name="Chaikitkaew S."/>
            <person name="Birkeland N.K."/>
        </authorList>
    </citation>
    <scope>NUCLEOTIDE SEQUENCE</scope>
    <source>
        <strain evidence="7">DSM 17425</strain>
    </source>
</reference>
<feature type="transmembrane region" description="Helical" evidence="6">
    <location>
        <begin position="450"/>
        <end position="471"/>
    </location>
</feature>
<feature type="transmembrane region" description="Helical" evidence="6">
    <location>
        <begin position="268"/>
        <end position="289"/>
    </location>
</feature>
<evidence type="ECO:0000256" key="4">
    <source>
        <dbReference type="ARBA" id="ARBA00022989"/>
    </source>
</evidence>
<keyword evidence="3 6" id="KW-0812">Transmembrane</keyword>
<dbReference type="InterPro" id="IPR004813">
    <property type="entry name" value="OPT"/>
</dbReference>
<dbReference type="GO" id="GO:0016020">
    <property type="term" value="C:membrane"/>
    <property type="evidence" value="ECO:0007669"/>
    <property type="project" value="UniProtKB-SubCell"/>
</dbReference>
<feature type="transmembrane region" description="Helical" evidence="6">
    <location>
        <begin position="365"/>
        <end position="386"/>
    </location>
</feature>
<dbReference type="AlphaFoldDB" id="A0A934M963"/>
<comment type="subcellular location">
    <subcellularLocation>
        <location evidence="1">Membrane</location>
        <topology evidence="1">Multi-pass membrane protein</topology>
    </subcellularLocation>
</comment>
<feature type="transmembrane region" description="Helical" evidence="6">
    <location>
        <begin position="238"/>
        <end position="261"/>
    </location>
</feature>
<dbReference type="Proteomes" id="UP000622687">
    <property type="component" value="Unassembled WGS sequence"/>
</dbReference>
<name>A0A934M963_9CLOT</name>
<dbReference type="EMBL" id="JAEEGB010000045">
    <property type="protein sequence ID" value="MBI6875506.1"/>
    <property type="molecule type" value="Genomic_DNA"/>
</dbReference>
<feature type="transmembrane region" description="Helical" evidence="6">
    <location>
        <begin position="502"/>
        <end position="523"/>
    </location>
</feature>
<feature type="transmembrane region" description="Helical" evidence="6">
    <location>
        <begin position="529"/>
        <end position="549"/>
    </location>
</feature>
<keyword evidence="2" id="KW-0813">Transport</keyword>